<dbReference type="CDD" id="cd01427">
    <property type="entry name" value="HAD_like"/>
    <property type="match status" value="1"/>
</dbReference>
<protein>
    <submittedName>
        <fullName evidence="1">Haloacid dehalogenase-like hydrolase (HAD) superfamily protein</fullName>
    </submittedName>
</protein>
<dbReference type="SUPFAM" id="SSF56784">
    <property type="entry name" value="HAD-like"/>
    <property type="match status" value="2"/>
</dbReference>
<dbReference type="Proteomes" id="UP000585474">
    <property type="component" value="Unassembled WGS sequence"/>
</dbReference>
<dbReference type="EMBL" id="BJWL01000008">
    <property type="protein sequence ID" value="GFY92892.1"/>
    <property type="molecule type" value="Genomic_DNA"/>
</dbReference>
<evidence type="ECO:0000313" key="2">
    <source>
        <dbReference type="Proteomes" id="UP000585474"/>
    </source>
</evidence>
<dbReference type="AlphaFoldDB" id="A0A7J0F2H1"/>
<evidence type="ECO:0000313" key="1">
    <source>
        <dbReference type="EMBL" id="GFY92892.1"/>
    </source>
</evidence>
<dbReference type="PANTHER" id="PTHR43885">
    <property type="entry name" value="HALOACID DEHALOGENASE-LIKE HYDROLASE"/>
    <property type="match status" value="1"/>
</dbReference>
<organism evidence="1 2">
    <name type="scientific">Actinidia rufa</name>
    <dbReference type="NCBI Taxonomy" id="165716"/>
    <lineage>
        <taxon>Eukaryota</taxon>
        <taxon>Viridiplantae</taxon>
        <taxon>Streptophyta</taxon>
        <taxon>Embryophyta</taxon>
        <taxon>Tracheophyta</taxon>
        <taxon>Spermatophyta</taxon>
        <taxon>Magnoliopsida</taxon>
        <taxon>eudicotyledons</taxon>
        <taxon>Gunneridae</taxon>
        <taxon>Pentapetalae</taxon>
        <taxon>asterids</taxon>
        <taxon>Ericales</taxon>
        <taxon>Actinidiaceae</taxon>
        <taxon>Actinidia</taxon>
    </lineage>
</organism>
<keyword evidence="1" id="KW-0378">Hydrolase</keyword>
<comment type="caution">
    <text evidence="1">The sequence shown here is derived from an EMBL/GenBank/DDBJ whole genome shotgun (WGS) entry which is preliminary data.</text>
</comment>
<name>A0A7J0F2H1_9ERIC</name>
<accession>A0A7J0F2H1</accession>
<dbReference type="InterPro" id="IPR036412">
    <property type="entry name" value="HAD-like_sf"/>
</dbReference>
<dbReference type="Gene3D" id="3.40.50.1000">
    <property type="entry name" value="HAD superfamily/HAD-like"/>
    <property type="match status" value="2"/>
</dbReference>
<dbReference type="PANTHER" id="PTHR43885:SF1">
    <property type="entry name" value="SUPERFAMILY HYDROLASE, PUTATIVE (AFU_ORTHOLOGUE AFUA_4G13290)-RELATED"/>
    <property type="match status" value="1"/>
</dbReference>
<proteinExistence type="predicted"/>
<keyword evidence="2" id="KW-1185">Reference proteome</keyword>
<gene>
    <name evidence="1" type="ORF">Acr_08g0012880</name>
</gene>
<dbReference type="Gene3D" id="1.10.260.80">
    <property type="match status" value="1"/>
</dbReference>
<sequence>MSRALSLVPTRSLSLHRRAFSTMATLPSAGRKNRLRGVVFDMDGTLTVPVIDFQAMYRAVLGEDEYISIKASNPSGIDILHHIENWSPEKKQKAYEIIVDFERQGLDRLQIMPELILVINFIDIELNFAIVVFNLGGHLRWSSVQTLSNTGTVQAETTITSELSLFSKFGGVTVLEFGQGITAAADLEGCQGTEVTISTGLVACKTRLGPREPVPRYQTPFSQDIEGMDLPERFTPLVVHTGQNESLRNYNKRYWEPFNEIEECSEELAVASYKLGLTLGERLWEDLTLRPPADLQELMSRVEMFARLEDDEEKQTPIRKVKRGEASPNVPLGHVISRTANCPLSNEKRARGSHLAGRPHQTSPKGRWWTSTPRLSYRYEASLVVPASELGADTTEYRHSPMPRLTLRQYDDRLPARPWEHSWLGSCFCQLVAATSTARRTIAGASELCGFLESRNIRRGLITRNVKAAVDLFHLRFGMAFAPALSREFRPYKPDPAPLLHICSSWEVPPNEVMMMMGIALKMMSLAGNEREHLRACLMKQGGMILLNLRMWNLSQIIRCLLLLTFIPYWKQILNWRHDLQLPS</sequence>
<reference evidence="1 2" key="1">
    <citation type="submission" date="2019-07" db="EMBL/GenBank/DDBJ databases">
        <title>De Novo Assembly of kiwifruit Actinidia rufa.</title>
        <authorList>
            <person name="Sugita-Konishi S."/>
            <person name="Sato K."/>
            <person name="Mori E."/>
            <person name="Abe Y."/>
            <person name="Kisaki G."/>
            <person name="Hamano K."/>
            <person name="Suezawa K."/>
            <person name="Otani M."/>
            <person name="Fukuda T."/>
            <person name="Manabe T."/>
            <person name="Gomi K."/>
            <person name="Tabuchi M."/>
            <person name="Akimitsu K."/>
            <person name="Kataoka I."/>
        </authorList>
    </citation>
    <scope>NUCLEOTIDE SEQUENCE [LARGE SCALE GENOMIC DNA]</scope>
    <source>
        <strain evidence="2">cv. Fuchu</strain>
    </source>
</reference>
<dbReference type="GO" id="GO:0016787">
    <property type="term" value="F:hydrolase activity"/>
    <property type="evidence" value="ECO:0007669"/>
    <property type="project" value="UniProtKB-KW"/>
</dbReference>
<dbReference type="GO" id="GO:0009507">
    <property type="term" value="C:chloroplast"/>
    <property type="evidence" value="ECO:0007669"/>
    <property type="project" value="TreeGrafter"/>
</dbReference>
<dbReference type="InterPro" id="IPR023214">
    <property type="entry name" value="HAD_sf"/>
</dbReference>
<dbReference type="OrthoDB" id="426235at2759"/>